<dbReference type="GO" id="GO:0002100">
    <property type="term" value="P:tRNA wobble adenosine to inosine editing"/>
    <property type="evidence" value="ECO:0007669"/>
    <property type="project" value="UniProtKB-UniRule"/>
</dbReference>
<evidence type="ECO:0000259" key="9">
    <source>
        <dbReference type="PROSITE" id="PS51747"/>
    </source>
</evidence>
<evidence type="ECO:0000313" key="11">
    <source>
        <dbReference type="Proteomes" id="UP000464954"/>
    </source>
</evidence>
<dbReference type="GO" id="GO:0052717">
    <property type="term" value="F:tRNA-specific adenosine-34 deaminase activity"/>
    <property type="evidence" value="ECO:0007669"/>
    <property type="project" value="UniProtKB-UniRule"/>
</dbReference>
<dbReference type="SUPFAM" id="SSF53927">
    <property type="entry name" value="Cytidine deaminase-like"/>
    <property type="match status" value="1"/>
</dbReference>
<dbReference type="PANTHER" id="PTHR11079:SF202">
    <property type="entry name" value="TRNA-SPECIFIC ADENOSINE DEAMINASE"/>
    <property type="match status" value="1"/>
</dbReference>
<protein>
    <recommendedName>
        <fullName evidence="8">tRNA-specific adenosine deaminase</fullName>
        <ecNumber evidence="8">3.5.4.33</ecNumber>
    </recommendedName>
</protein>
<dbReference type="InterPro" id="IPR016192">
    <property type="entry name" value="APOBEC/CMP_deaminase_Zn-bd"/>
</dbReference>
<comment type="subunit">
    <text evidence="2 8">Homodimer.</text>
</comment>
<dbReference type="RefSeq" id="WP_160628929.1">
    <property type="nucleotide sequence ID" value="NZ_CP047593.1"/>
</dbReference>
<keyword evidence="4 8" id="KW-0479">Metal-binding</keyword>
<dbReference type="GO" id="GO:0008270">
    <property type="term" value="F:zinc ion binding"/>
    <property type="evidence" value="ECO:0007669"/>
    <property type="project" value="UniProtKB-UniRule"/>
</dbReference>
<name>A0A6P1M7B7_9BACT</name>
<evidence type="ECO:0000313" key="10">
    <source>
        <dbReference type="EMBL" id="QHI69747.1"/>
    </source>
</evidence>
<dbReference type="HAMAP" id="MF_00972">
    <property type="entry name" value="tRNA_aden_deaminase"/>
    <property type="match status" value="1"/>
</dbReference>
<dbReference type="PROSITE" id="PS51747">
    <property type="entry name" value="CYT_DCMP_DEAMINASES_2"/>
    <property type="match status" value="1"/>
</dbReference>
<dbReference type="EC" id="3.5.4.33" evidence="8"/>
<dbReference type="Proteomes" id="UP000464954">
    <property type="component" value="Chromosome"/>
</dbReference>
<dbReference type="CDD" id="cd01285">
    <property type="entry name" value="nucleoside_deaminase"/>
    <property type="match status" value="1"/>
</dbReference>
<comment type="function">
    <text evidence="8">Catalyzes the deamination of adenosine to inosine at the wobble position 34 of tRNA(Arg2).</text>
</comment>
<dbReference type="KEGG" id="taer:GT409_09880"/>
<reference evidence="10 11" key="1">
    <citation type="submission" date="2020-01" db="EMBL/GenBank/DDBJ databases">
        <title>Ponticoccus aerotolerans gen. nov., sp. nov., an anaerobic bacterium and proposal of Ponticoccusceae fam. nov., Ponticoccusles ord. nov. and Ponticoccuse classis nov. in the phylum Kiritimatiellaeota.</title>
        <authorList>
            <person name="Zhou L.Y."/>
            <person name="Du Z.J."/>
        </authorList>
    </citation>
    <scope>NUCLEOTIDE SEQUENCE [LARGE SCALE GENOMIC DNA]</scope>
    <source>
        <strain evidence="10 11">S-5007</strain>
    </source>
</reference>
<comment type="cofactor">
    <cofactor evidence="8">
        <name>Zn(2+)</name>
        <dbReference type="ChEBI" id="CHEBI:29105"/>
    </cofactor>
    <text evidence="8">Binds 1 zinc ion per subunit.</text>
</comment>
<comment type="catalytic activity">
    <reaction evidence="7 8">
        <text>adenosine(34) in tRNA + H2O + H(+) = inosine(34) in tRNA + NH4(+)</text>
        <dbReference type="Rhea" id="RHEA:43168"/>
        <dbReference type="Rhea" id="RHEA-COMP:10373"/>
        <dbReference type="Rhea" id="RHEA-COMP:10374"/>
        <dbReference type="ChEBI" id="CHEBI:15377"/>
        <dbReference type="ChEBI" id="CHEBI:15378"/>
        <dbReference type="ChEBI" id="CHEBI:28938"/>
        <dbReference type="ChEBI" id="CHEBI:74411"/>
        <dbReference type="ChEBI" id="CHEBI:82852"/>
        <dbReference type="EC" id="3.5.4.33"/>
    </reaction>
</comment>
<feature type="domain" description="CMP/dCMP-type deaminase" evidence="9">
    <location>
        <begin position="6"/>
        <end position="117"/>
    </location>
</feature>
<evidence type="ECO:0000256" key="2">
    <source>
        <dbReference type="ARBA" id="ARBA00011738"/>
    </source>
</evidence>
<dbReference type="EMBL" id="CP047593">
    <property type="protein sequence ID" value="QHI69747.1"/>
    <property type="molecule type" value="Genomic_DNA"/>
</dbReference>
<evidence type="ECO:0000256" key="4">
    <source>
        <dbReference type="ARBA" id="ARBA00022723"/>
    </source>
</evidence>
<evidence type="ECO:0000256" key="6">
    <source>
        <dbReference type="ARBA" id="ARBA00022833"/>
    </source>
</evidence>
<accession>A0A6P1M7B7</accession>
<evidence type="ECO:0000256" key="7">
    <source>
        <dbReference type="ARBA" id="ARBA00048045"/>
    </source>
</evidence>
<dbReference type="PANTHER" id="PTHR11079">
    <property type="entry name" value="CYTOSINE DEAMINASE FAMILY MEMBER"/>
    <property type="match status" value="1"/>
</dbReference>
<dbReference type="PROSITE" id="PS00903">
    <property type="entry name" value="CYT_DCMP_DEAMINASES_1"/>
    <property type="match status" value="1"/>
</dbReference>
<feature type="binding site" evidence="8">
    <location>
        <position position="57"/>
    </location>
    <ligand>
        <name>Zn(2+)</name>
        <dbReference type="ChEBI" id="CHEBI:29105"/>
        <note>catalytic</note>
    </ligand>
</feature>
<dbReference type="InterPro" id="IPR028883">
    <property type="entry name" value="tRNA_aden_deaminase"/>
</dbReference>
<dbReference type="NCBIfam" id="NF008113">
    <property type="entry name" value="PRK10860.1"/>
    <property type="match status" value="1"/>
</dbReference>
<dbReference type="Pfam" id="PF14437">
    <property type="entry name" value="MafB19-deam"/>
    <property type="match status" value="1"/>
</dbReference>
<feature type="binding site" evidence="8">
    <location>
        <position position="87"/>
    </location>
    <ligand>
        <name>Zn(2+)</name>
        <dbReference type="ChEBI" id="CHEBI:29105"/>
        <note>catalytic</note>
    </ligand>
</feature>
<keyword evidence="6 8" id="KW-0862">Zinc</keyword>
<comment type="similarity">
    <text evidence="1">Belongs to the cytidine and deoxycytidylate deaminase family. ADAT2 subfamily.</text>
</comment>
<evidence type="ECO:0000256" key="3">
    <source>
        <dbReference type="ARBA" id="ARBA00022694"/>
    </source>
</evidence>
<gene>
    <name evidence="8" type="primary">tadA</name>
    <name evidence="10" type="ORF">GT409_09880</name>
</gene>
<evidence type="ECO:0000256" key="1">
    <source>
        <dbReference type="ARBA" id="ARBA00010669"/>
    </source>
</evidence>
<keyword evidence="3 8" id="KW-0819">tRNA processing</keyword>
<dbReference type="FunFam" id="3.40.140.10:FF:000005">
    <property type="entry name" value="tRNA-specific adenosine deaminase"/>
    <property type="match status" value="1"/>
</dbReference>
<dbReference type="InterPro" id="IPR058535">
    <property type="entry name" value="MafB19-deam"/>
</dbReference>
<dbReference type="AlphaFoldDB" id="A0A6P1M7B7"/>
<organism evidence="10 11">
    <name type="scientific">Tichowtungia aerotolerans</name>
    <dbReference type="NCBI Taxonomy" id="2697043"/>
    <lineage>
        <taxon>Bacteria</taxon>
        <taxon>Pseudomonadati</taxon>
        <taxon>Kiritimatiellota</taxon>
        <taxon>Tichowtungiia</taxon>
        <taxon>Tichowtungiales</taxon>
        <taxon>Tichowtungiaceae</taxon>
        <taxon>Tichowtungia</taxon>
    </lineage>
</organism>
<keyword evidence="11" id="KW-1185">Reference proteome</keyword>
<dbReference type="InterPro" id="IPR002125">
    <property type="entry name" value="CMP_dCMP_dom"/>
</dbReference>
<dbReference type="Gene3D" id="3.40.140.10">
    <property type="entry name" value="Cytidine Deaminase, domain 2"/>
    <property type="match status" value="1"/>
</dbReference>
<feature type="active site" description="Proton donor" evidence="8">
    <location>
        <position position="59"/>
    </location>
</feature>
<sequence length="164" mass="18206">MNEEFSVDQMYMGMALREAERAAEAGEVPCGAIIVKDDRIIGKAHNQTETLKDPTAHAEILAITQAAAELENWRLTDAVMYVTKEPCPMCAGAIVLARLKKVVWAVDDPKRGGARSKFTILNDADLNHRPEIETGVLHEECKALLQGFFRQRRAEKKAARDSAE</sequence>
<keyword evidence="5 8" id="KW-0378">Hydrolase</keyword>
<evidence type="ECO:0000256" key="8">
    <source>
        <dbReference type="HAMAP-Rule" id="MF_00972"/>
    </source>
</evidence>
<evidence type="ECO:0000256" key="5">
    <source>
        <dbReference type="ARBA" id="ARBA00022801"/>
    </source>
</evidence>
<feature type="binding site" evidence="8">
    <location>
        <position position="90"/>
    </location>
    <ligand>
        <name>Zn(2+)</name>
        <dbReference type="ChEBI" id="CHEBI:29105"/>
        <note>catalytic</note>
    </ligand>
</feature>
<dbReference type="InterPro" id="IPR016193">
    <property type="entry name" value="Cytidine_deaminase-like"/>
</dbReference>
<proteinExistence type="inferred from homology"/>